<proteinExistence type="predicted"/>
<dbReference type="InterPro" id="IPR052967">
    <property type="entry name" value="Stress_Response_Assoc"/>
</dbReference>
<comment type="caution">
    <text evidence="2">The sequence shown here is derived from an EMBL/GenBank/DDBJ whole genome shotgun (WGS) entry which is preliminary data.</text>
</comment>
<dbReference type="InterPro" id="IPR019060">
    <property type="entry name" value="DUF2382"/>
</dbReference>
<dbReference type="OrthoDB" id="9554508at2"/>
<feature type="domain" description="DUF2382" evidence="1">
    <location>
        <begin position="21"/>
        <end position="131"/>
    </location>
</feature>
<dbReference type="Pfam" id="PF09557">
    <property type="entry name" value="DUF2382"/>
    <property type="match status" value="1"/>
</dbReference>
<gene>
    <name evidence="2" type="ORF">GOEFS_105_01090</name>
</gene>
<evidence type="ECO:0000313" key="3">
    <source>
        <dbReference type="Proteomes" id="UP000035034"/>
    </source>
</evidence>
<keyword evidence="3" id="KW-1185">Reference proteome</keyword>
<dbReference type="PANTHER" id="PTHR38463:SF1">
    <property type="entry name" value="STRESS RESPONSE PROTEIN YSNF"/>
    <property type="match status" value="1"/>
</dbReference>
<accession>H0R4U7</accession>
<dbReference type="STRING" id="1077974.GOEFS_105_01090"/>
<evidence type="ECO:0000313" key="2">
    <source>
        <dbReference type="EMBL" id="GAB20098.1"/>
    </source>
</evidence>
<protein>
    <recommendedName>
        <fullName evidence="1">DUF2382 domain-containing protein</fullName>
    </recommendedName>
</protein>
<name>H0R4U7_9ACTN</name>
<sequence>MTFESQTDPAPESNPDALVLGLHEEFLTTQKKEIVTGIAQVRKTIESESADLEFDVERERAEVTRVGVEGREVTSAPEPYWEGDTYVVPVVEEELVVTKRLVVREEVRIRRVRGTDTVSVPVTVRRERVEVAEIDVNTKPGKHGEESNDRV</sequence>
<dbReference type="AlphaFoldDB" id="H0R4U7"/>
<dbReference type="Proteomes" id="UP000035034">
    <property type="component" value="Unassembled WGS sequence"/>
</dbReference>
<dbReference type="PANTHER" id="PTHR38463">
    <property type="entry name" value="STRESS RESPONSE PROTEIN YSNF"/>
    <property type="match status" value="1"/>
</dbReference>
<evidence type="ECO:0000259" key="1">
    <source>
        <dbReference type="Pfam" id="PF09557"/>
    </source>
</evidence>
<organism evidence="2 3">
    <name type="scientific">Gordonia effusa NBRC 100432</name>
    <dbReference type="NCBI Taxonomy" id="1077974"/>
    <lineage>
        <taxon>Bacteria</taxon>
        <taxon>Bacillati</taxon>
        <taxon>Actinomycetota</taxon>
        <taxon>Actinomycetes</taxon>
        <taxon>Mycobacteriales</taxon>
        <taxon>Gordoniaceae</taxon>
        <taxon>Gordonia</taxon>
    </lineage>
</organism>
<dbReference type="RefSeq" id="WP_007319433.1">
    <property type="nucleotide sequence ID" value="NZ_BAEH01000105.1"/>
</dbReference>
<dbReference type="EMBL" id="BAEH01000105">
    <property type="protein sequence ID" value="GAB20098.1"/>
    <property type="molecule type" value="Genomic_DNA"/>
</dbReference>
<dbReference type="eggNOG" id="COG3861">
    <property type="taxonomic scope" value="Bacteria"/>
</dbReference>
<reference evidence="2 3" key="1">
    <citation type="submission" date="2011-12" db="EMBL/GenBank/DDBJ databases">
        <title>Whole genome shotgun sequence of Gordonia effusa NBRC 100432.</title>
        <authorList>
            <person name="Yoshida I."/>
            <person name="Takarada H."/>
            <person name="Hosoyama A."/>
            <person name="Tsuchikane K."/>
            <person name="Katsumata H."/>
            <person name="Yamazaki S."/>
            <person name="Fujita N."/>
        </authorList>
    </citation>
    <scope>NUCLEOTIDE SEQUENCE [LARGE SCALE GENOMIC DNA]</scope>
    <source>
        <strain evidence="2 3">NBRC 100432</strain>
    </source>
</reference>